<keyword evidence="1" id="KW-1133">Transmembrane helix</keyword>
<dbReference type="RefSeq" id="WP_260652476.1">
    <property type="nucleotide sequence ID" value="NZ_CP104275.1"/>
</dbReference>
<feature type="transmembrane region" description="Helical" evidence="1">
    <location>
        <begin position="6"/>
        <end position="27"/>
    </location>
</feature>
<organism evidence="2 3">
    <name type="scientific">Arthrobacter zhaoxinii</name>
    <dbReference type="NCBI Taxonomy" id="2964616"/>
    <lineage>
        <taxon>Bacteria</taxon>
        <taxon>Bacillati</taxon>
        <taxon>Actinomycetota</taxon>
        <taxon>Actinomycetes</taxon>
        <taxon>Micrococcales</taxon>
        <taxon>Micrococcaceae</taxon>
        <taxon>Arthrobacter</taxon>
    </lineage>
</organism>
<gene>
    <name evidence="2" type="ORF">N2K95_00630</name>
</gene>
<evidence type="ECO:0008006" key="4">
    <source>
        <dbReference type="Google" id="ProtNLM"/>
    </source>
</evidence>
<proteinExistence type="predicted"/>
<evidence type="ECO:0000256" key="1">
    <source>
        <dbReference type="SAM" id="Phobius"/>
    </source>
</evidence>
<reference evidence="2" key="1">
    <citation type="submission" date="2022-09" db="EMBL/GenBank/DDBJ databases">
        <title>Novel species in genus Arthrobacter.</title>
        <authorList>
            <person name="Liu Y."/>
        </authorList>
    </citation>
    <scope>NUCLEOTIDE SEQUENCE</scope>
    <source>
        <strain evidence="2">Zg-Y815</strain>
    </source>
</reference>
<accession>A0ABY5YQ88</accession>
<feature type="transmembrane region" description="Helical" evidence="1">
    <location>
        <begin position="68"/>
        <end position="89"/>
    </location>
</feature>
<name>A0ABY5YQ88_9MICC</name>
<keyword evidence="1" id="KW-0812">Transmembrane</keyword>
<evidence type="ECO:0000313" key="3">
    <source>
        <dbReference type="Proteomes" id="UP001059859"/>
    </source>
</evidence>
<protein>
    <recommendedName>
        <fullName evidence="4">Histidine kinase N-terminal 7TM region domain-containing protein</fullName>
    </recommendedName>
</protein>
<keyword evidence="3" id="KW-1185">Reference proteome</keyword>
<feature type="transmembrane region" description="Helical" evidence="1">
    <location>
        <begin position="140"/>
        <end position="160"/>
    </location>
</feature>
<sequence>MSVTLAFQYAALIVSAIFALLRLPLALKGRNPMLFWALALTAIGVGLSIPAIYLPVDALLGGVNYANLILRYAVYGVVLLIGSISAAAFRSAQARRLIVGRSGLVVLAVAVIVTSVLFFISDLPVSSPGLYGYPDEYTIHVYAVVGRIYPAYVAACLIAPAFRAAAHARRPVLLRLGSGLIGIALTEVVIWSILGATRLPIGVWDYILPHSAVIVLVAGLGAVAFYGIASKQREKQSLLTSGYIR</sequence>
<feature type="transmembrane region" description="Helical" evidence="1">
    <location>
        <begin position="172"/>
        <end position="194"/>
    </location>
</feature>
<keyword evidence="1" id="KW-0472">Membrane</keyword>
<feature type="transmembrane region" description="Helical" evidence="1">
    <location>
        <begin position="206"/>
        <end position="229"/>
    </location>
</feature>
<feature type="transmembrane region" description="Helical" evidence="1">
    <location>
        <begin position="34"/>
        <end position="56"/>
    </location>
</feature>
<dbReference type="Proteomes" id="UP001059859">
    <property type="component" value="Chromosome"/>
</dbReference>
<feature type="transmembrane region" description="Helical" evidence="1">
    <location>
        <begin position="101"/>
        <end position="120"/>
    </location>
</feature>
<dbReference type="EMBL" id="CP104275">
    <property type="protein sequence ID" value="UWX97252.1"/>
    <property type="molecule type" value="Genomic_DNA"/>
</dbReference>
<evidence type="ECO:0000313" key="2">
    <source>
        <dbReference type="EMBL" id="UWX97252.1"/>
    </source>
</evidence>